<sequence>MPLCSRRLTMPSKLFLYDANEANKDLLDYFKNKNYTRVALTNSTDFFWSQIDSVDNGGYLAIMSHGNNNTFEIAMGNPPKDMRQDQIVPFGTSLNQRNVTLYLLSCHTGNDPLGRSLLGTGCNFAAPKGYALVKSSSAGVGVYSVVDPHASDVKYAGWTGTEGVIPNRDTKPLNIK</sequence>
<dbReference type="AlphaFoldDB" id="A0AAX0UG78"/>
<evidence type="ECO:0000313" key="2">
    <source>
        <dbReference type="Proteomes" id="UP000231878"/>
    </source>
</evidence>
<protein>
    <recommendedName>
        <fullName evidence="3">Gingipain domain-containing protein</fullName>
    </recommendedName>
</protein>
<gene>
    <name evidence="1" type="ORF">CWD88_03555</name>
</gene>
<dbReference type="EMBL" id="PHRB01000002">
    <property type="protein sequence ID" value="PJO67521.1"/>
    <property type="molecule type" value="Genomic_DNA"/>
</dbReference>
<proteinExistence type="predicted"/>
<reference evidence="1 2" key="1">
    <citation type="submission" date="2017-11" db="EMBL/GenBank/DDBJ databases">
        <title>Molecular characterization of Burkholderia pseudomallei and closely related isolates from Vietnam.</title>
        <authorList>
            <person name="Ustinov D.V."/>
            <person name="Antonov A.S."/>
            <person name="Avdusheva E.F."/>
            <person name="Shpak I.M."/>
            <person name="Zakharova I.B."/>
            <person name="Thi L.A."/>
            <person name="Teteryatnikova N."/>
            <person name="Lopasteyskaya Y.A."/>
            <person name="Kuzyutina J.A."/>
            <person name="Ngo T.N."/>
            <person name="Victorov D.V."/>
        </authorList>
    </citation>
    <scope>NUCLEOTIDE SEQUENCE [LARGE SCALE GENOMIC DNA]</scope>
    <source>
        <strain evidence="1 2">V1512</strain>
    </source>
</reference>
<evidence type="ECO:0000313" key="1">
    <source>
        <dbReference type="EMBL" id="PJO67521.1"/>
    </source>
</evidence>
<organism evidence="1 2">
    <name type="scientific">Burkholderia pseudomallei</name>
    <name type="common">Pseudomonas pseudomallei</name>
    <dbReference type="NCBI Taxonomy" id="28450"/>
    <lineage>
        <taxon>Bacteria</taxon>
        <taxon>Pseudomonadati</taxon>
        <taxon>Pseudomonadota</taxon>
        <taxon>Betaproteobacteria</taxon>
        <taxon>Burkholderiales</taxon>
        <taxon>Burkholderiaceae</taxon>
        <taxon>Burkholderia</taxon>
        <taxon>pseudomallei group</taxon>
    </lineage>
</organism>
<evidence type="ECO:0008006" key="3">
    <source>
        <dbReference type="Google" id="ProtNLM"/>
    </source>
</evidence>
<comment type="caution">
    <text evidence="1">The sequence shown here is derived from an EMBL/GenBank/DDBJ whole genome shotgun (WGS) entry which is preliminary data.</text>
</comment>
<name>A0AAX0UG78_BURPE</name>
<accession>A0AAX0UG78</accession>
<dbReference type="Proteomes" id="UP000231878">
    <property type="component" value="Unassembled WGS sequence"/>
</dbReference>